<organism evidence="2 3">
    <name type="scientific">Saccharopolyspora thermophila</name>
    <dbReference type="NCBI Taxonomy" id="89367"/>
    <lineage>
        <taxon>Bacteria</taxon>
        <taxon>Bacillati</taxon>
        <taxon>Actinomycetota</taxon>
        <taxon>Actinomycetes</taxon>
        <taxon>Pseudonocardiales</taxon>
        <taxon>Pseudonocardiaceae</taxon>
        <taxon>Saccharopolyspora</taxon>
    </lineage>
</organism>
<comment type="caution">
    <text evidence="2">The sequence shown here is derived from an EMBL/GenBank/DDBJ whole genome shotgun (WGS) entry which is preliminary data.</text>
</comment>
<dbReference type="PROSITE" id="PS51257">
    <property type="entry name" value="PROKAR_LIPOPROTEIN"/>
    <property type="match status" value="1"/>
</dbReference>
<proteinExistence type="predicted"/>
<feature type="signal peptide" evidence="1">
    <location>
        <begin position="1"/>
        <end position="21"/>
    </location>
</feature>
<evidence type="ECO:0000313" key="2">
    <source>
        <dbReference type="EMBL" id="GAA0533566.1"/>
    </source>
</evidence>
<evidence type="ECO:0000256" key="1">
    <source>
        <dbReference type="SAM" id="SignalP"/>
    </source>
</evidence>
<dbReference type="EMBL" id="BAAAHC010000017">
    <property type="protein sequence ID" value="GAA0533566.1"/>
    <property type="molecule type" value="Genomic_DNA"/>
</dbReference>
<name>A0ABN1D3V5_9PSEU</name>
<feature type="chain" id="PRO_5047239243" evidence="1">
    <location>
        <begin position="22"/>
        <end position="327"/>
    </location>
</feature>
<evidence type="ECO:0000313" key="3">
    <source>
        <dbReference type="Proteomes" id="UP001500220"/>
    </source>
</evidence>
<dbReference type="Proteomes" id="UP001500220">
    <property type="component" value="Unassembled WGS sequence"/>
</dbReference>
<keyword evidence="1" id="KW-0732">Signal</keyword>
<gene>
    <name evidence="2" type="ORF">GCM10009545_40110</name>
</gene>
<accession>A0ABN1D3V5</accession>
<sequence>MISVFRPVTLLAALLSVLAVAGCSAAAGMEKTTSPRRTVEMPKYNLNKPELMDAAFAPSKLRALDVCATLAAADLAQYGTPAPENLPDGLGTCANYMKGHNGKDLNITLYFDAEVHDGSKHNIGGLPSEISDNGDTCFVRSAYFGGEPRLIAPARGLAVQLSGEQVDLCSIGVQIMADVIDVVRTRPPVSRRVSGSLTGFDPCGIVDASALRDAVAGGNADSTGGQRLFECEWYGDNGVILEVGFLVGKPEKGSIPPVDLGGVLGEVLPSPDPPACQVEWEHRAKVNDRGDSEYVHVEVLNSEHLPMDPCVHASNLARAVRGKLPTG</sequence>
<protein>
    <submittedName>
        <fullName evidence="2">DUF3558 domain-containing protein</fullName>
    </submittedName>
</protein>
<reference evidence="2 3" key="1">
    <citation type="journal article" date="2019" name="Int. J. Syst. Evol. Microbiol.">
        <title>The Global Catalogue of Microorganisms (GCM) 10K type strain sequencing project: providing services to taxonomists for standard genome sequencing and annotation.</title>
        <authorList>
            <consortium name="The Broad Institute Genomics Platform"/>
            <consortium name="The Broad Institute Genome Sequencing Center for Infectious Disease"/>
            <person name="Wu L."/>
            <person name="Ma J."/>
        </authorList>
    </citation>
    <scope>NUCLEOTIDE SEQUENCE [LARGE SCALE GENOMIC DNA]</scope>
    <source>
        <strain evidence="2 3">JCM 10664</strain>
    </source>
</reference>
<keyword evidence="3" id="KW-1185">Reference proteome</keyword>